<sequence length="155" mass="17835">MIKKIVFFLTIFGSSILSQAAIDVLNFRSQEQEDAYHQLTQGLRCPQCQNNNIADSNATIAVDMRAKVFELLEEGKSQPEIIEYMVQRYGHFVTYDPPLTTATIILWIAPIVLVVLGLFFIFNRRKNIKSAAVLEKNLSEEEQDRLQQLLDEKER</sequence>
<feature type="signal peptide" evidence="7">
    <location>
        <begin position="1"/>
        <end position="20"/>
    </location>
</feature>
<comment type="caution">
    <text evidence="9">The sequence shown here is derived from an EMBL/GenBank/DDBJ whole genome shotgun (WGS) entry which is preliminary data.</text>
</comment>
<evidence type="ECO:0000256" key="1">
    <source>
        <dbReference type="ARBA" id="ARBA00010342"/>
    </source>
</evidence>
<protein>
    <recommendedName>
        <fullName evidence="7">Cytochrome c-type biogenesis protein</fullName>
    </recommendedName>
</protein>
<comment type="similarity">
    <text evidence="1 7">Belongs to the CcmH/CycL/Ccl2/NrfF family.</text>
</comment>
<evidence type="ECO:0000256" key="4">
    <source>
        <dbReference type="ARBA" id="ARBA00022729"/>
    </source>
</evidence>
<dbReference type="PANTHER" id="PTHR47870:SF1">
    <property type="entry name" value="CYTOCHROME C-TYPE BIOGENESIS PROTEIN CCMH"/>
    <property type="match status" value="1"/>
</dbReference>
<keyword evidence="3 7" id="KW-0479">Metal-binding</keyword>
<keyword evidence="11" id="KW-1185">Reference proteome</keyword>
<evidence type="ECO:0000256" key="3">
    <source>
        <dbReference type="ARBA" id="ARBA00022723"/>
    </source>
</evidence>
<keyword evidence="4 7" id="KW-0732">Signal</keyword>
<keyword evidence="6 7" id="KW-0408">Iron</keyword>
<reference evidence="9 11" key="1">
    <citation type="submission" date="2016-10" db="EMBL/GenBank/DDBJ databases">
        <title>Rodentibacter gen. nov. and new species.</title>
        <authorList>
            <person name="Christensen H."/>
        </authorList>
    </citation>
    <scope>NUCLEOTIDE SEQUENCE [LARGE SCALE GENOMIC DNA]</scope>
    <source>
        <strain evidence="9 11">1998236014</strain>
    </source>
</reference>
<keyword evidence="7" id="KW-0472">Membrane</keyword>
<evidence type="ECO:0000256" key="7">
    <source>
        <dbReference type="RuleBase" id="RU364112"/>
    </source>
</evidence>
<dbReference type="InterPro" id="IPR038297">
    <property type="entry name" value="CcmH/CycL/NrfF/Ccl2_sf"/>
</dbReference>
<evidence type="ECO:0000313" key="9">
    <source>
        <dbReference type="EMBL" id="OOF67337.1"/>
    </source>
</evidence>
<accession>A0ABX3KWK7</accession>
<dbReference type="PANTHER" id="PTHR47870">
    <property type="entry name" value="CYTOCHROME C-TYPE BIOGENESIS PROTEIN CCMH"/>
    <property type="match status" value="1"/>
</dbReference>
<dbReference type="EMBL" id="MLAA01000005">
    <property type="protein sequence ID" value="OOF71085.1"/>
    <property type="molecule type" value="Genomic_DNA"/>
</dbReference>
<dbReference type="Gene3D" id="1.10.8.640">
    <property type="entry name" value="Cytochrome C biogenesis protein"/>
    <property type="match status" value="1"/>
</dbReference>
<dbReference type="Proteomes" id="UP000188820">
    <property type="component" value="Unassembled WGS sequence"/>
</dbReference>
<evidence type="ECO:0000256" key="6">
    <source>
        <dbReference type="ARBA" id="ARBA00023004"/>
    </source>
</evidence>
<dbReference type="EMBL" id="MLAA01000044">
    <property type="protein sequence ID" value="OOF67337.1"/>
    <property type="molecule type" value="Genomic_DNA"/>
</dbReference>
<feature type="domain" description="CcmH/CycL/Ccl2/NrfF N-terminal" evidence="8">
    <location>
        <begin position="11"/>
        <end position="150"/>
    </location>
</feature>
<dbReference type="Pfam" id="PF03918">
    <property type="entry name" value="CcmH"/>
    <property type="match status" value="1"/>
</dbReference>
<dbReference type="CDD" id="cd16378">
    <property type="entry name" value="CcmH_N"/>
    <property type="match status" value="1"/>
</dbReference>
<evidence type="ECO:0000313" key="11">
    <source>
        <dbReference type="Proteomes" id="UP000188820"/>
    </source>
</evidence>
<evidence type="ECO:0000256" key="5">
    <source>
        <dbReference type="ARBA" id="ARBA00022748"/>
    </source>
</evidence>
<organism evidence="9 11">
    <name type="scientific">Rodentibacter caecimuris</name>
    <dbReference type="NCBI Taxonomy" id="1796644"/>
    <lineage>
        <taxon>Bacteria</taxon>
        <taxon>Pseudomonadati</taxon>
        <taxon>Pseudomonadota</taxon>
        <taxon>Gammaproteobacteria</taxon>
        <taxon>Pasteurellales</taxon>
        <taxon>Pasteurellaceae</taxon>
        <taxon>Rodentibacter</taxon>
    </lineage>
</organism>
<proteinExistence type="inferred from homology"/>
<dbReference type="InterPro" id="IPR051263">
    <property type="entry name" value="C-type_cytochrome_biogenesis"/>
</dbReference>
<gene>
    <name evidence="10" type="ORF">BKG89_02225</name>
    <name evidence="9" type="ORF">BKG89_09885</name>
</gene>
<feature type="transmembrane region" description="Helical" evidence="7">
    <location>
        <begin position="104"/>
        <end position="122"/>
    </location>
</feature>
<evidence type="ECO:0000256" key="2">
    <source>
        <dbReference type="ARBA" id="ARBA00022617"/>
    </source>
</evidence>
<name>A0ABX3KWK7_9PAST</name>
<keyword evidence="7" id="KW-0812">Transmembrane</keyword>
<comment type="function">
    <text evidence="7">Possible subunit of a heme lyase.</text>
</comment>
<feature type="chain" id="PRO_5044949132" description="Cytochrome c-type biogenesis protein" evidence="7">
    <location>
        <begin position="21"/>
        <end position="155"/>
    </location>
</feature>
<keyword evidence="5" id="KW-0201">Cytochrome c-type biogenesis</keyword>
<keyword evidence="7" id="KW-1133">Transmembrane helix</keyword>
<evidence type="ECO:0000313" key="10">
    <source>
        <dbReference type="EMBL" id="OOF71085.1"/>
    </source>
</evidence>
<dbReference type="InterPro" id="IPR005616">
    <property type="entry name" value="CcmH/CycL/Ccl2/NrfF_N"/>
</dbReference>
<evidence type="ECO:0000259" key="8">
    <source>
        <dbReference type="Pfam" id="PF03918"/>
    </source>
</evidence>
<keyword evidence="2 7" id="KW-0349">Heme</keyword>